<feature type="transmembrane region" description="Helical" evidence="6">
    <location>
        <begin position="207"/>
        <end position="226"/>
    </location>
</feature>
<evidence type="ECO:0000256" key="4">
    <source>
        <dbReference type="ARBA" id="ARBA00023136"/>
    </source>
</evidence>
<reference evidence="8 9" key="1">
    <citation type="journal article" date="2011" name="Nat. Biotechnol.">
        <title>Comparative genomic analysis of the thermophilic biomass-degrading fungi Myceliophthora thermophila and Thielavia terrestris.</title>
        <authorList>
            <person name="Berka R.M."/>
            <person name="Grigoriev I.V."/>
            <person name="Otillar R."/>
            <person name="Salamov A."/>
            <person name="Grimwood J."/>
            <person name="Reid I."/>
            <person name="Ishmael N."/>
            <person name="John T."/>
            <person name="Darmond C."/>
            <person name="Moisan M.-C."/>
            <person name="Henrissat B."/>
            <person name="Coutinho P.M."/>
            <person name="Lombard V."/>
            <person name="Natvig D.O."/>
            <person name="Lindquist E."/>
            <person name="Schmutz J."/>
            <person name="Lucas S."/>
            <person name="Harris P."/>
            <person name="Powlowski J."/>
            <person name="Bellemare A."/>
            <person name="Taylor D."/>
            <person name="Butler G."/>
            <person name="de Vries R.P."/>
            <person name="Allijn I.E."/>
            <person name="van den Brink J."/>
            <person name="Ushinsky S."/>
            <person name="Storms R."/>
            <person name="Powell A.J."/>
            <person name="Paulsen I.T."/>
            <person name="Elbourne L.D.H."/>
            <person name="Baker S.E."/>
            <person name="Magnuson J."/>
            <person name="LaBoissiere S."/>
            <person name="Clutterbuck A.J."/>
            <person name="Martinez D."/>
            <person name="Wogulis M."/>
            <person name="de Leon A.L."/>
            <person name="Rey M.W."/>
            <person name="Tsang A."/>
        </authorList>
    </citation>
    <scope>NUCLEOTIDE SEQUENCE [LARGE SCALE GENOMIC DNA]</scope>
    <source>
        <strain evidence="9">ATCC 42464 / BCRC 31852 / DSM 1799</strain>
    </source>
</reference>
<dbReference type="RefSeq" id="XP_003666034.1">
    <property type="nucleotide sequence ID" value="XM_003665986.1"/>
</dbReference>
<dbReference type="Pfam" id="PF20684">
    <property type="entry name" value="Fung_rhodopsin"/>
    <property type="match status" value="1"/>
</dbReference>
<keyword evidence="3 6" id="KW-1133">Transmembrane helix</keyword>
<feature type="domain" description="Rhodopsin" evidence="7">
    <location>
        <begin position="42"/>
        <end position="268"/>
    </location>
</feature>
<evidence type="ECO:0000256" key="2">
    <source>
        <dbReference type="ARBA" id="ARBA00022692"/>
    </source>
</evidence>
<dbReference type="InterPro" id="IPR052337">
    <property type="entry name" value="SAT4-like"/>
</dbReference>
<dbReference type="HOGENOM" id="CLU_058289_0_0_1"/>
<dbReference type="InParanoid" id="G2QLF8"/>
<evidence type="ECO:0000256" key="1">
    <source>
        <dbReference type="ARBA" id="ARBA00004141"/>
    </source>
</evidence>
<dbReference type="KEGG" id="mtm:MYCTH_74601"/>
<evidence type="ECO:0000256" key="6">
    <source>
        <dbReference type="SAM" id="Phobius"/>
    </source>
</evidence>
<evidence type="ECO:0000256" key="3">
    <source>
        <dbReference type="ARBA" id="ARBA00022989"/>
    </source>
</evidence>
<dbReference type="OrthoDB" id="4575508at2759"/>
<dbReference type="PANTHER" id="PTHR33048:SF47">
    <property type="entry name" value="INTEGRAL MEMBRANE PROTEIN-RELATED"/>
    <property type="match status" value="1"/>
</dbReference>
<keyword evidence="2 6" id="KW-0812">Transmembrane</keyword>
<name>G2QLF8_THET4</name>
<evidence type="ECO:0000256" key="5">
    <source>
        <dbReference type="ARBA" id="ARBA00038359"/>
    </source>
</evidence>
<organism evidence="8 9">
    <name type="scientific">Thermothelomyces thermophilus (strain ATCC 42464 / BCRC 31852 / DSM 1799)</name>
    <name type="common">Sporotrichum thermophile</name>
    <dbReference type="NCBI Taxonomy" id="573729"/>
    <lineage>
        <taxon>Eukaryota</taxon>
        <taxon>Fungi</taxon>
        <taxon>Dikarya</taxon>
        <taxon>Ascomycota</taxon>
        <taxon>Pezizomycotina</taxon>
        <taxon>Sordariomycetes</taxon>
        <taxon>Sordariomycetidae</taxon>
        <taxon>Sordariales</taxon>
        <taxon>Chaetomiaceae</taxon>
        <taxon>Thermothelomyces</taxon>
    </lineage>
</organism>
<dbReference type="eggNOG" id="ENOG502SQIA">
    <property type="taxonomic scope" value="Eukaryota"/>
</dbReference>
<feature type="transmembrane region" description="Helical" evidence="6">
    <location>
        <begin position="110"/>
        <end position="133"/>
    </location>
</feature>
<feature type="transmembrane region" description="Helical" evidence="6">
    <location>
        <begin position="145"/>
        <end position="167"/>
    </location>
</feature>
<feature type="transmembrane region" description="Helical" evidence="6">
    <location>
        <begin position="238"/>
        <end position="257"/>
    </location>
</feature>
<keyword evidence="4 6" id="KW-0472">Membrane</keyword>
<evidence type="ECO:0000259" key="7">
    <source>
        <dbReference type="Pfam" id="PF20684"/>
    </source>
</evidence>
<dbReference type="OMA" id="DEHEANH"/>
<gene>
    <name evidence="8" type="ORF">MYCTH_74601</name>
</gene>
<protein>
    <recommendedName>
        <fullName evidence="7">Rhodopsin domain-containing protein</fullName>
    </recommendedName>
</protein>
<comment type="subcellular location">
    <subcellularLocation>
        <location evidence="1">Membrane</location>
        <topology evidence="1">Multi-pass membrane protein</topology>
    </subcellularLocation>
</comment>
<dbReference type="EMBL" id="CP003007">
    <property type="protein sequence ID" value="AEO60789.1"/>
    <property type="molecule type" value="Genomic_DNA"/>
</dbReference>
<evidence type="ECO:0000313" key="8">
    <source>
        <dbReference type="EMBL" id="AEO60789.1"/>
    </source>
</evidence>
<dbReference type="VEuPathDB" id="FungiDB:MYCTH_74601"/>
<feature type="transmembrane region" description="Helical" evidence="6">
    <location>
        <begin position="64"/>
        <end position="90"/>
    </location>
</feature>
<feature type="transmembrane region" description="Helical" evidence="6">
    <location>
        <begin position="23"/>
        <end position="44"/>
    </location>
</feature>
<dbReference type="GO" id="GO:0016020">
    <property type="term" value="C:membrane"/>
    <property type="evidence" value="ECO:0007669"/>
    <property type="project" value="UniProtKB-SubCell"/>
</dbReference>
<keyword evidence="9" id="KW-1185">Reference proteome</keyword>
<feature type="non-terminal residue" evidence="8">
    <location>
        <position position="271"/>
    </location>
</feature>
<proteinExistence type="inferred from homology"/>
<dbReference type="AlphaFoldDB" id="G2QLF8"/>
<dbReference type="PANTHER" id="PTHR33048">
    <property type="entry name" value="PTH11-LIKE INTEGRAL MEMBRANE PROTEIN (AFU_ORTHOLOGUE AFUA_5G11245)"/>
    <property type="match status" value="1"/>
</dbReference>
<dbReference type="Proteomes" id="UP000007322">
    <property type="component" value="Chromosome 6"/>
</dbReference>
<dbReference type="InterPro" id="IPR049326">
    <property type="entry name" value="Rhodopsin_dom_fungi"/>
</dbReference>
<evidence type="ECO:0000313" key="9">
    <source>
        <dbReference type="Proteomes" id="UP000007322"/>
    </source>
</evidence>
<accession>G2QLF8</accession>
<comment type="similarity">
    <text evidence="5">Belongs to the SAT4 family.</text>
</comment>
<sequence length="271" mass="30677">MSQPGEPLTPEQIAHFNDSRQSALWGCLTVFLVINNVAIAGRLWATWKTGSRQMPVRAEGISIVLSGVLLNVIIGNLMAATHYGLGLHYWTVNARDPHYPRNLSKTFMHIWITMVLMSSFFACIKVTLLCFYKRLFLVSSSRLRIFWWANLIYVVLWFFGGTGFYLFQCHPVQWYFLQHYERFNKPVPGGVTGQCDAQKVTNVAMPVIFSLISDLGLLVLPIAAIWNLRLSKWKKIGLFAVFGIGLAACMLELARILNLLLDTDDKTDPSC</sequence>
<dbReference type="GeneID" id="11514015"/>